<keyword evidence="2" id="KW-0805">Transcription regulation</keyword>
<dbReference type="Gene3D" id="1.10.10.10">
    <property type="entry name" value="Winged helix-like DNA-binding domain superfamily/Winged helix DNA-binding domain"/>
    <property type="match status" value="1"/>
</dbReference>
<organism evidence="6 7">
    <name type="scientific">Nitrogeniibacter mangrovi</name>
    <dbReference type="NCBI Taxonomy" id="2016596"/>
    <lineage>
        <taxon>Bacteria</taxon>
        <taxon>Pseudomonadati</taxon>
        <taxon>Pseudomonadota</taxon>
        <taxon>Betaproteobacteria</taxon>
        <taxon>Rhodocyclales</taxon>
        <taxon>Zoogloeaceae</taxon>
        <taxon>Nitrogeniibacter</taxon>
    </lineage>
</organism>
<dbReference type="PANTHER" id="PTHR30537">
    <property type="entry name" value="HTH-TYPE TRANSCRIPTIONAL REGULATOR"/>
    <property type="match status" value="1"/>
</dbReference>
<dbReference type="Pfam" id="PF03466">
    <property type="entry name" value="LysR_substrate"/>
    <property type="match status" value="1"/>
</dbReference>
<keyword evidence="4" id="KW-0804">Transcription</keyword>
<comment type="similarity">
    <text evidence="1">Belongs to the LysR transcriptional regulatory family.</text>
</comment>
<dbReference type="KEGG" id="azq:G3580_06675"/>
<proteinExistence type="inferred from homology"/>
<name>A0A6C1B3D7_9RHOO</name>
<evidence type="ECO:0000256" key="1">
    <source>
        <dbReference type="ARBA" id="ARBA00009437"/>
    </source>
</evidence>
<dbReference type="SUPFAM" id="SSF53850">
    <property type="entry name" value="Periplasmic binding protein-like II"/>
    <property type="match status" value="1"/>
</dbReference>
<protein>
    <submittedName>
        <fullName evidence="6">LysR family transcriptional regulator</fullName>
    </submittedName>
</protein>
<evidence type="ECO:0000256" key="2">
    <source>
        <dbReference type="ARBA" id="ARBA00023015"/>
    </source>
</evidence>
<dbReference type="SUPFAM" id="SSF46785">
    <property type="entry name" value="Winged helix' DNA-binding domain"/>
    <property type="match status" value="1"/>
</dbReference>
<dbReference type="RefSeq" id="WP_173764522.1">
    <property type="nucleotide sequence ID" value="NZ_CP048836.1"/>
</dbReference>
<keyword evidence="7" id="KW-1185">Reference proteome</keyword>
<dbReference type="PROSITE" id="PS50931">
    <property type="entry name" value="HTH_LYSR"/>
    <property type="match status" value="1"/>
</dbReference>
<reference evidence="6 7" key="1">
    <citation type="submission" date="2020-02" db="EMBL/GenBank/DDBJ databases">
        <title>Nitrogenibacter mangrovi gen. nov., sp. nov. isolated from mangrove sediment, a denitrifying betaproteobacterium.</title>
        <authorList>
            <person name="Liao H."/>
            <person name="Tian Y."/>
        </authorList>
    </citation>
    <scope>NUCLEOTIDE SEQUENCE [LARGE SCALE GENOMIC DNA]</scope>
    <source>
        <strain evidence="6 7">M9-3-2</strain>
    </source>
</reference>
<dbReference type="PANTHER" id="PTHR30537:SF5">
    <property type="entry name" value="HTH-TYPE TRANSCRIPTIONAL ACTIVATOR TTDR-RELATED"/>
    <property type="match status" value="1"/>
</dbReference>
<dbReference type="AlphaFoldDB" id="A0A6C1B3D7"/>
<dbReference type="InterPro" id="IPR036388">
    <property type="entry name" value="WH-like_DNA-bd_sf"/>
</dbReference>
<dbReference type="GO" id="GO:0003700">
    <property type="term" value="F:DNA-binding transcription factor activity"/>
    <property type="evidence" value="ECO:0007669"/>
    <property type="project" value="InterPro"/>
</dbReference>
<dbReference type="InterPro" id="IPR000847">
    <property type="entry name" value="LysR_HTH_N"/>
</dbReference>
<dbReference type="InterPro" id="IPR005119">
    <property type="entry name" value="LysR_subst-bd"/>
</dbReference>
<sequence>MDQLHMLRAFVAAARHRSFSKAAVSLGVTTGSVSKAVAKLENSVQTRLLHRTTRSVNLTEAAQTYFLSCSKLLEELDEANRRITQEHEVDGGRLRLAIHPTLINETFARFIGQYRSVAPRVDLVISVHDGVVSLYDGQCDIAILPPNLVEQSVVIRRTLSQSRRIWVTTAGYLSRHDMPKTAADLAEHFLLLNPKIRRRDSDCIDLLEAGGLVSVRARSSLYGNEAMVHTAALAGAGIALLPELMIREDIARGHLVPVLPTCFTPDADAEICLFYSHRELLPARFRTFIDCCTEFFRAEASRTTVSTTPPACQAVRRMSALVTA</sequence>
<dbReference type="Gene3D" id="3.40.190.290">
    <property type="match status" value="1"/>
</dbReference>
<dbReference type="InterPro" id="IPR058163">
    <property type="entry name" value="LysR-type_TF_proteobact-type"/>
</dbReference>
<feature type="domain" description="HTH lysR-type" evidence="5">
    <location>
        <begin position="1"/>
        <end position="59"/>
    </location>
</feature>
<evidence type="ECO:0000313" key="6">
    <source>
        <dbReference type="EMBL" id="QID17358.1"/>
    </source>
</evidence>
<evidence type="ECO:0000259" key="5">
    <source>
        <dbReference type="PROSITE" id="PS50931"/>
    </source>
</evidence>
<dbReference type="InterPro" id="IPR036390">
    <property type="entry name" value="WH_DNA-bd_sf"/>
</dbReference>
<dbReference type="Pfam" id="PF00126">
    <property type="entry name" value="HTH_1"/>
    <property type="match status" value="1"/>
</dbReference>
<gene>
    <name evidence="6" type="ORF">G3580_06675</name>
</gene>
<dbReference type="EMBL" id="CP048836">
    <property type="protein sequence ID" value="QID17358.1"/>
    <property type="molecule type" value="Genomic_DNA"/>
</dbReference>
<evidence type="ECO:0000313" key="7">
    <source>
        <dbReference type="Proteomes" id="UP000501991"/>
    </source>
</evidence>
<dbReference type="GO" id="GO:0003677">
    <property type="term" value="F:DNA binding"/>
    <property type="evidence" value="ECO:0007669"/>
    <property type="project" value="UniProtKB-KW"/>
</dbReference>
<accession>A0A6C1B3D7</accession>
<dbReference type="FunFam" id="1.10.10.10:FF:000001">
    <property type="entry name" value="LysR family transcriptional regulator"/>
    <property type="match status" value="1"/>
</dbReference>
<keyword evidence="3" id="KW-0238">DNA-binding</keyword>
<evidence type="ECO:0000256" key="4">
    <source>
        <dbReference type="ARBA" id="ARBA00023163"/>
    </source>
</evidence>
<dbReference type="Proteomes" id="UP000501991">
    <property type="component" value="Chromosome"/>
</dbReference>
<evidence type="ECO:0000256" key="3">
    <source>
        <dbReference type="ARBA" id="ARBA00023125"/>
    </source>
</evidence>